<protein>
    <recommendedName>
        <fullName evidence="2">Phosphatidic acid phosphatase type 2/haloperoxidase domain-containing protein</fullName>
    </recommendedName>
</protein>
<reference evidence="4" key="1">
    <citation type="journal article" date="2019" name="Int. J. Syst. Evol. Microbiol.">
        <title>The Global Catalogue of Microorganisms (GCM) 10K type strain sequencing project: providing services to taxonomists for standard genome sequencing and annotation.</title>
        <authorList>
            <consortium name="The Broad Institute Genomics Platform"/>
            <consortium name="The Broad Institute Genome Sequencing Center for Infectious Disease"/>
            <person name="Wu L."/>
            <person name="Ma J."/>
        </authorList>
    </citation>
    <scope>NUCLEOTIDE SEQUENCE [LARGE SCALE GENOMIC DNA]</scope>
    <source>
        <strain evidence="4">CGMCC 1.7656</strain>
    </source>
</reference>
<dbReference type="Gene3D" id="1.20.144.10">
    <property type="entry name" value="Phosphatidic acid phosphatase type 2/haloperoxidase"/>
    <property type="match status" value="1"/>
</dbReference>
<dbReference type="Pfam" id="PF01569">
    <property type="entry name" value="PAP2"/>
    <property type="match status" value="1"/>
</dbReference>
<keyword evidence="1" id="KW-1133">Transmembrane helix</keyword>
<name>A0ABQ2NHC5_9FLAO</name>
<feature type="domain" description="Phosphatidic acid phosphatase type 2/haloperoxidase" evidence="2">
    <location>
        <begin position="3"/>
        <end position="63"/>
    </location>
</feature>
<feature type="transmembrane region" description="Helical" evidence="1">
    <location>
        <begin position="12"/>
        <end position="34"/>
    </location>
</feature>
<evidence type="ECO:0000259" key="2">
    <source>
        <dbReference type="Pfam" id="PF01569"/>
    </source>
</evidence>
<keyword evidence="4" id="KW-1185">Reference proteome</keyword>
<accession>A0ABQ2NHC5</accession>
<proteinExistence type="predicted"/>
<evidence type="ECO:0000256" key="1">
    <source>
        <dbReference type="SAM" id="Phobius"/>
    </source>
</evidence>
<organism evidence="3 4">
    <name type="scientific">Cloacibacterium rupense</name>
    <dbReference type="NCBI Taxonomy" id="517423"/>
    <lineage>
        <taxon>Bacteria</taxon>
        <taxon>Pseudomonadati</taxon>
        <taxon>Bacteroidota</taxon>
        <taxon>Flavobacteriia</taxon>
        <taxon>Flavobacteriales</taxon>
        <taxon>Weeksellaceae</taxon>
    </lineage>
</organism>
<dbReference type="SUPFAM" id="SSF48317">
    <property type="entry name" value="Acid phosphatase/Vanadium-dependent haloperoxidase"/>
    <property type="match status" value="1"/>
</dbReference>
<gene>
    <name evidence="3" type="ORF">GCM10010992_06180</name>
</gene>
<sequence length="68" mass="7846">MHTSFNVFVSALFFSLNPIYGLIWLFLTLLVAISRVILKRHTVKEVIMGALIATVISFVYLYFDIQNH</sequence>
<evidence type="ECO:0000313" key="3">
    <source>
        <dbReference type="EMBL" id="GGP02310.1"/>
    </source>
</evidence>
<keyword evidence="1" id="KW-0472">Membrane</keyword>
<comment type="caution">
    <text evidence="3">The sequence shown here is derived from an EMBL/GenBank/DDBJ whole genome shotgun (WGS) entry which is preliminary data.</text>
</comment>
<evidence type="ECO:0000313" key="4">
    <source>
        <dbReference type="Proteomes" id="UP000620064"/>
    </source>
</evidence>
<dbReference type="InterPro" id="IPR000326">
    <property type="entry name" value="PAP2/HPO"/>
</dbReference>
<dbReference type="EMBL" id="BMLV01000001">
    <property type="protein sequence ID" value="GGP02310.1"/>
    <property type="molecule type" value="Genomic_DNA"/>
</dbReference>
<keyword evidence="1" id="KW-0812">Transmembrane</keyword>
<dbReference type="InterPro" id="IPR036938">
    <property type="entry name" value="PAP2/HPO_sf"/>
</dbReference>
<feature type="transmembrane region" description="Helical" evidence="1">
    <location>
        <begin position="46"/>
        <end position="63"/>
    </location>
</feature>
<dbReference type="Proteomes" id="UP000620064">
    <property type="component" value="Unassembled WGS sequence"/>
</dbReference>